<comment type="subunit">
    <text evidence="4">Homotetramer.</text>
</comment>
<name>A0AAW1RG65_9CHLO</name>
<evidence type="ECO:0000256" key="10">
    <source>
        <dbReference type="SAM" id="Phobius"/>
    </source>
</evidence>
<evidence type="ECO:0000313" key="14">
    <source>
        <dbReference type="Proteomes" id="UP001438707"/>
    </source>
</evidence>
<dbReference type="NCBIfam" id="TIGR03178">
    <property type="entry name" value="allantoinase"/>
    <property type="match status" value="1"/>
</dbReference>
<evidence type="ECO:0000256" key="8">
    <source>
        <dbReference type="ARBA" id="ARBA00022833"/>
    </source>
</evidence>
<dbReference type="GO" id="GO:0006145">
    <property type="term" value="P:purine nucleobase catabolic process"/>
    <property type="evidence" value="ECO:0007669"/>
    <property type="project" value="TreeGrafter"/>
</dbReference>
<organism evidence="13 14">
    <name type="scientific">Apatococcus lobatus</name>
    <dbReference type="NCBI Taxonomy" id="904363"/>
    <lineage>
        <taxon>Eukaryota</taxon>
        <taxon>Viridiplantae</taxon>
        <taxon>Chlorophyta</taxon>
        <taxon>core chlorophytes</taxon>
        <taxon>Trebouxiophyceae</taxon>
        <taxon>Chlorellales</taxon>
        <taxon>Chlorellaceae</taxon>
        <taxon>Apatococcus</taxon>
    </lineage>
</organism>
<proteinExistence type="inferred from homology"/>
<dbReference type="InterPro" id="IPR050138">
    <property type="entry name" value="DHOase/Allantoinase_Hydrolase"/>
</dbReference>
<comment type="cofactor">
    <cofactor evidence="1">
        <name>Zn(2+)</name>
        <dbReference type="ChEBI" id="CHEBI:29105"/>
    </cofactor>
</comment>
<dbReference type="InterPro" id="IPR038279">
    <property type="entry name" value="Ndc10_dom2_sf"/>
</dbReference>
<dbReference type="SUPFAM" id="SSF51338">
    <property type="entry name" value="Composite domain of metallo-dependent hydrolases"/>
    <property type="match status" value="1"/>
</dbReference>
<dbReference type="GO" id="GO:0003677">
    <property type="term" value="F:DNA binding"/>
    <property type="evidence" value="ECO:0007669"/>
    <property type="project" value="InterPro"/>
</dbReference>
<evidence type="ECO:0000256" key="7">
    <source>
        <dbReference type="ARBA" id="ARBA00022801"/>
    </source>
</evidence>
<dbReference type="InterPro" id="IPR011059">
    <property type="entry name" value="Metal-dep_hydrolase_composite"/>
</dbReference>
<gene>
    <name evidence="13" type="ORF">WJX74_005746</name>
</gene>
<keyword evidence="10" id="KW-0472">Membrane</keyword>
<dbReference type="GO" id="GO:0000256">
    <property type="term" value="P:allantoin catabolic process"/>
    <property type="evidence" value="ECO:0007669"/>
    <property type="project" value="InterPro"/>
</dbReference>
<keyword evidence="6" id="KW-0479">Metal-binding</keyword>
<dbReference type="EC" id="3.5.2.5" evidence="5"/>
<evidence type="ECO:0000256" key="5">
    <source>
        <dbReference type="ARBA" id="ARBA00012863"/>
    </source>
</evidence>
<dbReference type="Pfam" id="PF01979">
    <property type="entry name" value="Amidohydro_1"/>
    <property type="match status" value="1"/>
</dbReference>
<comment type="caution">
    <text evidence="13">The sequence shown here is derived from an EMBL/GenBank/DDBJ whole genome shotgun (WGS) entry which is preliminary data.</text>
</comment>
<dbReference type="PANTHER" id="PTHR43668:SF2">
    <property type="entry name" value="ALLANTOINASE"/>
    <property type="match status" value="1"/>
</dbReference>
<dbReference type="Gene3D" id="1.10.443.20">
    <property type="entry name" value="Centromere DNA-binding protein complex CBF3 subunit, domain 2"/>
    <property type="match status" value="1"/>
</dbReference>
<keyword evidence="10" id="KW-1133">Transmembrane helix</keyword>
<evidence type="ECO:0000256" key="2">
    <source>
        <dbReference type="ARBA" id="ARBA00004968"/>
    </source>
</evidence>
<keyword evidence="7" id="KW-0378">Hydrolase</keyword>
<dbReference type="InterPro" id="IPR032466">
    <property type="entry name" value="Metal_Hydrolase"/>
</dbReference>
<keyword evidence="14" id="KW-1185">Reference proteome</keyword>
<keyword evidence="8" id="KW-0862">Zinc</keyword>
<dbReference type="PROSITE" id="PS00482">
    <property type="entry name" value="DIHYDROOROTASE_1"/>
    <property type="match status" value="1"/>
</dbReference>
<dbReference type="InterPro" id="IPR031872">
    <property type="entry name" value="NDC10_II"/>
</dbReference>
<evidence type="ECO:0000259" key="12">
    <source>
        <dbReference type="Pfam" id="PF16787"/>
    </source>
</evidence>
<dbReference type="GO" id="GO:0004038">
    <property type="term" value="F:allantoinase activity"/>
    <property type="evidence" value="ECO:0007669"/>
    <property type="project" value="UniProtKB-EC"/>
</dbReference>
<feature type="domain" description="Ndc10" evidence="12">
    <location>
        <begin position="762"/>
        <end position="956"/>
    </location>
</feature>
<feature type="region of interest" description="Disordered" evidence="9">
    <location>
        <begin position="525"/>
        <end position="563"/>
    </location>
</feature>
<dbReference type="GO" id="GO:0050897">
    <property type="term" value="F:cobalt ion binding"/>
    <property type="evidence" value="ECO:0007669"/>
    <property type="project" value="InterPro"/>
</dbReference>
<dbReference type="InterPro" id="IPR017593">
    <property type="entry name" value="Allantoinase"/>
</dbReference>
<evidence type="ECO:0000256" key="6">
    <source>
        <dbReference type="ARBA" id="ARBA00022723"/>
    </source>
</evidence>
<dbReference type="InterPro" id="IPR002195">
    <property type="entry name" value="Dihydroorotase_CS"/>
</dbReference>
<comment type="similarity">
    <text evidence="3">Belongs to the metallo-dependent hydrolases superfamily. Allantoinase family.</text>
</comment>
<dbReference type="Proteomes" id="UP001438707">
    <property type="component" value="Unassembled WGS sequence"/>
</dbReference>
<evidence type="ECO:0000313" key="13">
    <source>
        <dbReference type="EMBL" id="KAK9832301.1"/>
    </source>
</evidence>
<feature type="region of interest" description="Disordered" evidence="9">
    <location>
        <begin position="1062"/>
        <end position="1124"/>
    </location>
</feature>
<reference evidence="13 14" key="1">
    <citation type="journal article" date="2024" name="Nat. Commun.">
        <title>Phylogenomics reveals the evolutionary origins of lichenization in chlorophyte algae.</title>
        <authorList>
            <person name="Puginier C."/>
            <person name="Libourel C."/>
            <person name="Otte J."/>
            <person name="Skaloud P."/>
            <person name="Haon M."/>
            <person name="Grisel S."/>
            <person name="Petersen M."/>
            <person name="Berrin J.G."/>
            <person name="Delaux P.M."/>
            <person name="Dal Grande F."/>
            <person name="Keller J."/>
        </authorList>
    </citation>
    <scope>NUCLEOTIDE SEQUENCE [LARGE SCALE GENOMIC DNA]</scope>
    <source>
        <strain evidence="13 14">SAG 2145</strain>
    </source>
</reference>
<dbReference type="Pfam" id="PF16787">
    <property type="entry name" value="NDC10_II"/>
    <property type="match status" value="1"/>
</dbReference>
<dbReference type="InterPro" id="IPR006680">
    <property type="entry name" value="Amidohydro-rel"/>
</dbReference>
<dbReference type="SUPFAM" id="SSF51556">
    <property type="entry name" value="Metallo-dependent hydrolases"/>
    <property type="match status" value="1"/>
</dbReference>
<feature type="transmembrane region" description="Helical" evidence="10">
    <location>
        <begin position="7"/>
        <end position="26"/>
    </location>
</feature>
<evidence type="ECO:0000259" key="11">
    <source>
        <dbReference type="Pfam" id="PF01979"/>
    </source>
</evidence>
<accession>A0AAW1RG65</accession>
<feature type="domain" description="Amidohydrolase-related" evidence="11">
    <location>
        <begin position="114"/>
        <end position="500"/>
    </location>
</feature>
<evidence type="ECO:0000256" key="9">
    <source>
        <dbReference type="SAM" id="MobiDB-lite"/>
    </source>
</evidence>
<evidence type="ECO:0000256" key="3">
    <source>
        <dbReference type="ARBA" id="ARBA00010368"/>
    </source>
</evidence>
<dbReference type="EMBL" id="JALJOS010000012">
    <property type="protein sequence ID" value="KAK9832301.1"/>
    <property type="molecule type" value="Genomic_DNA"/>
</dbReference>
<protein>
    <recommendedName>
        <fullName evidence="5">allantoinase</fullName>
        <ecNumber evidence="5">3.5.2.5</ecNumber>
    </recommendedName>
</protein>
<dbReference type="Gene3D" id="3.20.20.140">
    <property type="entry name" value="Metal-dependent hydrolases"/>
    <property type="match status" value="1"/>
</dbReference>
<comment type="pathway">
    <text evidence="2">Nitrogen metabolism; (S)-allantoin degradation; allantoate from (S)-allantoin: step 1/1.</text>
</comment>
<keyword evidence="10" id="KW-0812">Transmembrane</keyword>
<evidence type="ECO:0000256" key="4">
    <source>
        <dbReference type="ARBA" id="ARBA00011881"/>
    </source>
</evidence>
<sequence length="1285" mass="141282">MAARIWTLYLFVAINVAALAIIASRFNKTPSQLWSSSGLHTPSGSTCGHLTTKAFVIYSDRVVLDSQIGPAAVVVRSGRIAEVRPLDPGTAASSIAAIKAEFRLQTALDYGSDVISPGLVDMHVHFNEPGREDWEGADFGSRAAAAGGVTTAIDMPLNQIPSITTGPLLQRKIAAIKDKLAVDMGMWGGLVPDNAGNAQVLQDMWNLGVLGFKSFMPPAGTDFGHMGPGDLVQAIPILQQLGAFFYVHAEMLHDVDLPANADARNFATWLAMRPRSFEQKAIKHLVELLQKADSNACQPGFHLHIAHLSDSTSLPMIRTAKQQGLPMSVETCPHYLTFSSEAVPDGDTRFKCAPPIREAANRNVLVAALLDGSIDAVASDHSPATPSTRLLESGDFTQAWGGIAGVQYSLPAAWNATSAAGASLQQLAHWLSKGPAKLAGLSDRKGSIAVGKDADFVVWNPEALADTSRSQMQSRHKLTPYTDTRLRGRVRATYVRGQLVFDEQRSPAFPRSHSCGKVLFRQDFAPDLQPRSSKPRVPRGQLTARGRQRRGSGKSAQQAACEDREAPLCGPAAAHGLALNAEERKQIVDDHKNSQKENTRRAYAVHIKKLEWYLRHDSETGNERQTPLDGSLLGAAGLGLAVRFIRWIGNTNMKNFNYKGKAKELTISILEAVHSALQHRYCNEQMEKEGKNEENAGTMLDAVSPEQYIALATYLLGLCPSQFHASRDLSLFLFMTAGMGSTDDCRLVFTVDLMEPRPIRSIGPCPAFIVSAVMRGGKTMENGKVGYMGFLRHKNPVLYAQGRLAAYFCHRYNFEGVIIPDPNRPEDWNNWALWPANISGKNVTYEQLADRLRTYFKANDINVSKLLHGFRVLGACTLDDAGVPDEIIARMGRWLRQAMYKSYLKFFRAEGLLACGGWSIEKPHGFYYDPRFLMDIPAELVHLVFPFLKPLKKADSLLLAREFPDDPIHQLLSHSSTFVDLENEFHRKLASGDFERMRPRSATENLNSLHHRINDIQKMLQGDPQQRFSCHAPAAPSLTLAQESAEHEAAFQQVLAEANASMTAGASGDADDGRLAAGDQQDAEDSAQASLSSGDVGPLESVEQPHHPQGEDAAAEDGSPVEGTDIHESAFRMDAAQFNRQQADLLVPQKRAAMMQPTPPVTTGTQPLAPMPAPRPIPTLANFTDLAALWRLYNEGEPHIKRPALRELEAQKGSEWRNRAPNDRKRWSDISRFADEVMRRAERDHTTPVAIIKQTDTERLSQKPKAKPVAAYLKEVLKHVAANRH</sequence>
<dbReference type="PANTHER" id="PTHR43668">
    <property type="entry name" value="ALLANTOINASE"/>
    <property type="match status" value="1"/>
</dbReference>
<evidence type="ECO:0000256" key="1">
    <source>
        <dbReference type="ARBA" id="ARBA00001947"/>
    </source>
</evidence>
<dbReference type="GO" id="GO:0008270">
    <property type="term" value="F:zinc ion binding"/>
    <property type="evidence" value="ECO:0007669"/>
    <property type="project" value="InterPro"/>
</dbReference>
<dbReference type="GO" id="GO:0005737">
    <property type="term" value="C:cytoplasm"/>
    <property type="evidence" value="ECO:0007669"/>
    <property type="project" value="TreeGrafter"/>
</dbReference>